<gene>
    <name evidence="1" type="ORF">LCGC14_2495830</name>
</gene>
<protein>
    <submittedName>
        <fullName evidence="1">Uncharacterized protein</fullName>
    </submittedName>
</protein>
<evidence type="ECO:0000313" key="1">
    <source>
        <dbReference type="EMBL" id="KKL16414.1"/>
    </source>
</evidence>
<reference evidence="1" key="1">
    <citation type="journal article" date="2015" name="Nature">
        <title>Complex archaea that bridge the gap between prokaryotes and eukaryotes.</title>
        <authorList>
            <person name="Spang A."/>
            <person name="Saw J.H."/>
            <person name="Jorgensen S.L."/>
            <person name="Zaremba-Niedzwiedzka K."/>
            <person name="Martijn J."/>
            <person name="Lind A.E."/>
            <person name="van Eijk R."/>
            <person name="Schleper C."/>
            <person name="Guy L."/>
            <person name="Ettema T.J."/>
        </authorList>
    </citation>
    <scope>NUCLEOTIDE SEQUENCE</scope>
</reference>
<dbReference type="EMBL" id="LAZR01039672">
    <property type="protein sequence ID" value="KKL16414.1"/>
    <property type="molecule type" value="Genomic_DNA"/>
</dbReference>
<comment type="caution">
    <text evidence="1">The sequence shown here is derived from an EMBL/GenBank/DDBJ whole genome shotgun (WGS) entry which is preliminary data.</text>
</comment>
<sequence>MNEYKRIIETALIIWPEMLCSKDAVSGWGERPDSWKDRDDLPKGGAFITFRVDERYFTIMVNELHIMRTS</sequence>
<name>A0A0F9B3B2_9ZZZZ</name>
<proteinExistence type="predicted"/>
<organism evidence="1">
    <name type="scientific">marine sediment metagenome</name>
    <dbReference type="NCBI Taxonomy" id="412755"/>
    <lineage>
        <taxon>unclassified sequences</taxon>
        <taxon>metagenomes</taxon>
        <taxon>ecological metagenomes</taxon>
    </lineage>
</organism>
<accession>A0A0F9B3B2</accession>
<dbReference type="AlphaFoldDB" id="A0A0F9B3B2"/>